<dbReference type="AlphaFoldDB" id="A0A4P6K5A6"/>
<dbReference type="PANTHER" id="PTHR30204:SF69">
    <property type="entry name" value="MERR-FAMILY TRANSCRIPTIONAL REGULATOR"/>
    <property type="match status" value="1"/>
</dbReference>
<sequence length="145" mass="16224">MTIGELAARFGLAPHVLRHWEAMGLLIPAAGVSGRRRYNQGHSARVAMIVYGKQAGFGLKELREMLDAPDPSTRRARVKHHHLALQRRIAQAQAAKEMVEHILKCPVEDFTQCPNFQQLAQQVATRVPSDTTVDLSAQAWHTIDR</sequence>
<organism evidence="6 7">
    <name type="scientific">Ktedonosporobacter rubrisoli</name>
    <dbReference type="NCBI Taxonomy" id="2509675"/>
    <lineage>
        <taxon>Bacteria</taxon>
        <taxon>Bacillati</taxon>
        <taxon>Chloroflexota</taxon>
        <taxon>Ktedonobacteria</taxon>
        <taxon>Ktedonobacterales</taxon>
        <taxon>Ktedonosporobacteraceae</taxon>
        <taxon>Ktedonosporobacter</taxon>
    </lineage>
</organism>
<dbReference type="InterPro" id="IPR047057">
    <property type="entry name" value="MerR_fam"/>
</dbReference>
<dbReference type="KEGG" id="kbs:EPA93_13090"/>
<dbReference type="EMBL" id="CP035758">
    <property type="protein sequence ID" value="QBD83459.1"/>
    <property type="molecule type" value="Genomic_DNA"/>
</dbReference>
<keyword evidence="3" id="KW-0238">DNA-binding</keyword>
<dbReference type="SMART" id="SM00422">
    <property type="entry name" value="HTH_MERR"/>
    <property type="match status" value="1"/>
</dbReference>
<keyword evidence="4" id="KW-0804">Transcription</keyword>
<feature type="domain" description="HTH merR-type" evidence="5">
    <location>
        <begin position="1"/>
        <end position="68"/>
    </location>
</feature>
<dbReference type="InterPro" id="IPR009061">
    <property type="entry name" value="DNA-bd_dom_put_sf"/>
</dbReference>
<keyword evidence="1" id="KW-0678">Repressor</keyword>
<accession>A0A4P6K5A6</accession>
<evidence type="ECO:0000256" key="2">
    <source>
        <dbReference type="ARBA" id="ARBA00023015"/>
    </source>
</evidence>
<dbReference type="PRINTS" id="PR00040">
    <property type="entry name" value="HTHMERR"/>
</dbReference>
<dbReference type="PROSITE" id="PS50937">
    <property type="entry name" value="HTH_MERR_2"/>
    <property type="match status" value="1"/>
</dbReference>
<dbReference type="PANTHER" id="PTHR30204">
    <property type="entry name" value="REDOX-CYCLING DRUG-SENSING TRANSCRIPTIONAL ACTIVATOR SOXR"/>
    <property type="match status" value="1"/>
</dbReference>
<dbReference type="Proteomes" id="UP000290365">
    <property type="component" value="Chromosome"/>
</dbReference>
<dbReference type="Gene3D" id="1.10.1660.10">
    <property type="match status" value="1"/>
</dbReference>
<evidence type="ECO:0000259" key="5">
    <source>
        <dbReference type="PROSITE" id="PS50937"/>
    </source>
</evidence>
<dbReference type="GO" id="GO:0003700">
    <property type="term" value="F:DNA-binding transcription factor activity"/>
    <property type="evidence" value="ECO:0007669"/>
    <property type="project" value="InterPro"/>
</dbReference>
<proteinExistence type="predicted"/>
<evidence type="ECO:0000313" key="6">
    <source>
        <dbReference type="EMBL" id="QBD83459.1"/>
    </source>
</evidence>
<dbReference type="Pfam" id="PF13411">
    <property type="entry name" value="MerR_1"/>
    <property type="match status" value="1"/>
</dbReference>
<gene>
    <name evidence="6" type="ORF">EPA93_13090</name>
</gene>
<dbReference type="SUPFAM" id="SSF46955">
    <property type="entry name" value="Putative DNA-binding domain"/>
    <property type="match status" value="1"/>
</dbReference>
<dbReference type="GO" id="GO:0003677">
    <property type="term" value="F:DNA binding"/>
    <property type="evidence" value="ECO:0007669"/>
    <property type="project" value="UniProtKB-KW"/>
</dbReference>
<dbReference type="OrthoDB" id="9791488at2"/>
<evidence type="ECO:0000313" key="7">
    <source>
        <dbReference type="Proteomes" id="UP000290365"/>
    </source>
</evidence>
<evidence type="ECO:0000256" key="3">
    <source>
        <dbReference type="ARBA" id="ARBA00023125"/>
    </source>
</evidence>
<evidence type="ECO:0000256" key="1">
    <source>
        <dbReference type="ARBA" id="ARBA00022491"/>
    </source>
</evidence>
<evidence type="ECO:0000256" key="4">
    <source>
        <dbReference type="ARBA" id="ARBA00023163"/>
    </source>
</evidence>
<name>A0A4P6K5A6_KTERU</name>
<keyword evidence="7" id="KW-1185">Reference proteome</keyword>
<keyword evidence="2" id="KW-0805">Transcription regulation</keyword>
<protein>
    <submittedName>
        <fullName evidence="6">MerR family transcriptional regulator</fullName>
    </submittedName>
</protein>
<dbReference type="InterPro" id="IPR000551">
    <property type="entry name" value="MerR-type_HTH_dom"/>
</dbReference>
<reference evidence="6 7" key="1">
    <citation type="submission" date="2019-01" db="EMBL/GenBank/DDBJ databases">
        <title>Ktedonosporobacter rubrisoli SCAWS-G2.</title>
        <authorList>
            <person name="Huang Y."/>
            <person name="Yan B."/>
        </authorList>
    </citation>
    <scope>NUCLEOTIDE SEQUENCE [LARGE SCALE GENOMIC DNA]</scope>
    <source>
        <strain evidence="6 7">SCAWS-G2</strain>
    </source>
</reference>